<dbReference type="InterPro" id="IPR027417">
    <property type="entry name" value="P-loop_NTPase"/>
</dbReference>
<evidence type="ECO:0000313" key="1">
    <source>
        <dbReference type="EMBL" id="GMH01116.1"/>
    </source>
</evidence>
<name>A0AAD3RYL8_NEPGR</name>
<dbReference type="EMBL" id="BSYO01000002">
    <property type="protein sequence ID" value="GMH01116.1"/>
    <property type="molecule type" value="Genomic_DNA"/>
</dbReference>
<accession>A0AAD3RYL8</accession>
<proteinExistence type="predicted"/>
<keyword evidence="2" id="KW-1185">Reference proteome</keyword>
<organism evidence="1 2">
    <name type="scientific">Nepenthes gracilis</name>
    <name type="common">Slender pitcher plant</name>
    <dbReference type="NCBI Taxonomy" id="150966"/>
    <lineage>
        <taxon>Eukaryota</taxon>
        <taxon>Viridiplantae</taxon>
        <taxon>Streptophyta</taxon>
        <taxon>Embryophyta</taxon>
        <taxon>Tracheophyta</taxon>
        <taxon>Spermatophyta</taxon>
        <taxon>Magnoliopsida</taxon>
        <taxon>eudicotyledons</taxon>
        <taxon>Gunneridae</taxon>
        <taxon>Pentapetalae</taxon>
        <taxon>Caryophyllales</taxon>
        <taxon>Nepenthaceae</taxon>
        <taxon>Nepenthes</taxon>
    </lineage>
</organism>
<dbReference type="Gene3D" id="3.40.50.300">
    <property type="entry name" value="P-loop containing nucleotide triphosphate hydrolases"/>
    <property type="match status" value="1"/>
</dbReference>
<reference evidence="1" key="1">
    <citation type="submission" date="2023-05" db="EMBL/GenBank/DDBJ databases">
        <title>Nepenthes gracilis genome sequencing.</title>
        <authorList>
            <person name="Fukushima K."/>
        </authorList>
    </citation>
    <scope>NUCLEOTIDE SEQUENCE</scope>
    <source>
        <strain evidence="1">SING2019-196</strain>
    </source>
</reference>
<comment type="caution">
    <text evidence="1">The sequence shown here is derived from an EMBL/GenBank/DDBJ whole genome shotgun (WGS) entry which is preliminary data.</text>
</comment>
<dbReference type="Proteomes" id="UP001279734">
    <property type="component" value="Unassembled WGS sequence"/>
</dbReference>
<dbReference type="PANTHER" id="PTHR37807">
    <property type="entry name" value="OS07G0160300 PROTEIN"/>
    <property type="match status" value="1"/>
</dbReference>
<dbReference type="AlphaFoldDB" id="A0AAD3RYL8"/>
<dbReference type="PANTHER" id="PTHR37807:SF3">
    <property type="entry name" value="OS07G0160300 PROTEIN"/>
    <property type="match status" value="1"/>
</dbReference>
<gene>
    <name evidence="1" type="ORF">Nepgr_002955</name>
</gene>
<protein>
    <submittedName>
        <fullName evidence="1">Uncharacterized protein</fullName>
    </submittedName>
</protein>
<sequence>MLVTFCHWASSSPSILLTRTTAAIQRHPLLTSSSTFVVATAITALLNDLSYEALWCLASTQLHPSLSILVDSPLSRPADLNLLRHIAAAEGAQLLVIECKPKEERVAQADRARESCR</sequence>
<evidence type="ECO:0000313" key="2">
    <source>
        <dbReference type="Proteomes" id="UP001279734"/>
    </source>
</evidence>